<keyword evidence="10" id="KW-0411">Iron-sulfur</keyword>
<organism evidence="16 17">
    <name type="scientific">Prosthecochloris marina</name>
    <dbReference type="NCBI Taxonomy" id="2017681"/>
    <lineage>
        <taxon>Bacteria</taxon>
        <taxon>Pseudomonadati</taxon>
        <taxon>Chlorobiota</taxon>
        <taxon>Chlorobiia</taxon>
        <taxon>Chlorobiales</taxon>
        <taxon>Chlorobiaceae</taxon>
        <taxon>Prosthecochloris</taxon>
    </lineage>
</organism>
<dbReference type="GO" id="GO:0046872">
    <property type="term" value="F:metal ion binding"/>
    <property type="evidence" value="ECO:0007669"/>
    <property type="project" value="UniProtKB-KW"/>
</dbReference>
<accession>A0A317T7G1</accession>
<evidence type="ECO:0000313" key="16">
    <source>
        <dbReference type="EMBL" id="PWW81416.1"/>
    </source>
</evidence>
<dbReference type="InterPro" id="IPR036105">
    <property type="entry name" value="DiNase_FeMo-co_biosyn_sf"/>
</dbReference>
<evidence type="ECO:0000259" key="15">
    <source>
        <dbReference type="PROSITE" id="PS51918"/>
    </source>
</evidence>
<keyword evidence="7" id="KW-0949">S-adenosyl-L-methionine</keyword>
<dbReference type="PANTHER" id="PTHR43787">
    <property type="entry name" value="FEMO COFACTOR BIOSYNTHESIS PROTEIN NIFB-RELATED"/>
    <property type="match status" value="1"/>
</dbReference>
<dbReference type="SFLD" id="SFLDS00029">
    <property type="entry name" value="Radical_SAM"/>
    <property type="match status" value="1"/>
</dbReference>
<dbReference type="InterPro" id="IPR003731">
    <property type="entry name" value="Di-Nase_FeMo-co_biosynth"/>
</dbReference>
<comment type="pathway">
    <text evidence="3">Cofactor biosynthesis; Fe-Mo cofactor biosynthesis.</text>
</comment>
<dbReference type="Proteomes" id="UP000246278">
    <property type="component" value="Unassembled WGS sequence"/>
</dbReference>
<gene>
    <name evidence="16" type="ORF">CR164_10310</name>
</gene>
<evidence type="ECO:0000256" key="9">
    <source>
        <dbReference type="ARBA" id="ARBA00023004"/>
    </source>
</evidence>
<keyword evidence="17" id="KW-1185">Reference proteome</keyword>
<dbReference type="EMBL" id="PDNZ01000007">
    <property type="protein sequence ID" value="PWW81416.1"/>
    <property type="molecule type" value="Genomic_DNA"/>
</dbReference>
<dbReference type="PROSITE" id="PS01305">
    <property type="entry name" value="MOAA_NIFB_PQQE"/>
    <property type="match status" value="1"/>
</dbReference>
<keyword evidence="9" id="KW-0408">Iron</keyword>
<dbReference type="Pfam" id="PF02579">
    <property type="entry name" value="Nitro_FeMo-Co"/>
    <property type="match status" value="1"/>
</dbReference>
<evidence type="ECO:0000256" key="10">
    <source>
        <dbReference type="ARBA" id="ARBA00023014"/>
    </source>
</evidence>
<evidence type="ECO:0000256" key="12">
    <source>
        <dbReference type="ARBA" id="ARBA00023239"/>
    </source>
</evidence>
<dbReference type="Gene3D" id="3.20.20.70">
    <property type="entry name" value="Aldolase class I"/>
    <property type="match status" value="1"/>
</dbReference>
<evidence type="ECO:0000256" key="5">
    <source>
        <dbReference type="ARBA" id="ARBA00021702"/>
    </source>
</evidence>
<evidence type="ECO:0000256" key="1">
    <source>
        <dbReference type="ARBA" id="ARBA00001966"/>
    </source>
</evidence>
<dbReference type="OrthoDB" id="9763993at2"/>
<dbReference type="PANTHER" id="PTHR43787:SF13">
    <property type="entry name" value="FEMO COFACTOR BIOSYNTHESIS PROTEIN NIFB"/>
    <property type="match status" value="1"/>
</dbReference>
<evidence type="ECO:0000256" key="2">
    <source>
        <dbReference type="ARBA" id="ARBA00003522"/>
    </source>
</evidence>
<keyword evidence="6" id="KW-0004">4Fe-4S</keyword>
<comment type="caution">
    <text evidence="16">The sequence shown here is derived from an EMBL/GenBank/DDBJ whole genome shotgun (WGS) entry which is preliminary data.</text>
</comment>
<dbReference type="SUPFAM" id="SSF102114">
    <property type="entry name" value="Radical SAM enzymes"/>
    <property type="match status" value="1"/>
</dbReference>
<dbReference type="SMART" id="SM00729">
    <property type="entry name" value="Elp3"/>
    <property type="match status" value="1"/>
</dbReference>
<keyword evidence="8" id="KW-0479">Metal-binding</keyword>
<evidence type="ECO:0000256" key="13">
    <source>
        <dbReference type="ARBA" id="ARBA00030926"/>
    </source>
</evidence>
<evidence type="ECO:0000256" key="8">
    <source>
        <dbReference type="ARBA" id="ARBA00022723"/>
    </source>
</evidence>
<dbReference type="UniPathway" id="UPA00782"/>
<dbReference type="GO" id="GO:0051539">
    <property type="term" value="F:4 iron, 4 sulfur cluster binding"/>
    <property type="evidence" value="ECO:0007669"/>
    <property type="project" value="UniProtKB-KW"/>
</dbReference>
<dbReference type="SFLD" id="SFLDG01067">
    <property type="entry name" value="SPASM/twitch_domain_containing"/>
    <property type="match status" value="1"/>
</dbReference>
<evidence type="ECO:0000256" key="3">
    <source>
        <dbReference type="ARBA" id="ARBA00005155"/>
    </source>
</evidence>
<comment type="function">
    <text evidence="2">Involved in the biosynthesis of the iron-molybdenum cofactor (FeMo-co or M-cluster) found in the dinitrogenase enzyme of the nitrogenase complex in nitrogen-fixing microorganisms. NifB catalyzes the crucial step of radical SAM-dependent carbide insertion that occurs concomitant with the insertion of a 9th sulfur and the rearrangement/coupling of two [4Fe-4S] clusters into a [8Fe-9S-C] cluster, the precursor to the M-cluster.</text>
</comment>
<dbReference type="RefSeq" id="WP_110023910.1">
    <property type="nucleotide sequence ID" value="NZ_PDNZ01000007.1"/>
</dbReference>
<comment type="similarity">
    <text evidence="4">Belongs to the radical SAM superfamily. NifB family.</text>
</comment>
<dbReference type="PROSITE" id="PS51918">
    <property type="entry name" value="RADICAL_SAM"/>
    <property type="match status" value="1"/>
</dbReference>
<evidence type="ECO:0000256" key="11">
    <source>
        <dbReference type="ARBA" id="ARBA00023231"/>
    </source>
</evidence>
<protein>
    <recommendedName>
        <fullName evidence="5">FeMo cofactor biosynthesis protein NifB</fullName>
    </recommendedName>
    <alternativeName>
        <fullName evidence="14">Nitrogenase cofactor maturase NifB</fullName>
    </alternativeName>
    <alternativeName>
        <fullName evidence="13">Radical SAM assemblase NifB</fullName>
    </alternativeName>
</protein>
<feature type="domain" description="Radical SAM core" evidence="15">
    <location>
        <begin position="12"/>
        <end position="261"/>
    </location>
</feature>
<dbReference type="SFLD" id="SFLDG01068">
    <property type="entry name" value="FeMo_cofactor_biosynthesis_pro"/>
    <property type="match status" value="1"/>
</dbReference>
<keyword evidence="11" id="KW-0535">Nitrogen fixation</keyword>
<sequence length="424" mass="46577">MTLSIEKHPCFNDRSRHTFGRIHLPVAPKCNIQCNYCNRKFDCLNENRPGVTSRVLSPHQALHYLDRALELSPNIAVVGIAGPGDPFANPEDTMETLRLVRQKYPDMLLCVATNGLNVLPYIGELAELDVSHVTLTINAVNPEIGAEIYAWIRHRKKVYRDVNAARLLLDNQLEALKKLKEHGVTTKINSIIIPGINDRHVVDVAETVSKLGAGIFNALPYYKTEETVFENIPEPHPELVKAIQKNTAQYLPQMKHCARCRADAIGIIGQENSDEIMKQLQEAAQLPKKPHENRPYIAVASMEGVLINQHLGEADRFLVYAPGADNSRPVLVESRPAPPPGGGTMRWEAVASLLMDCRAILVNGAGESPKKVLNGSGMKVYILDGLIEEGVNGVFSGKDMSRMARISQMHACKTNCSGTGGGCG</sequence>
<evidence type="ECO:0000256" key="6">
    <source>
        <dbReference type="ARBA" id="ARBA00022485"/>
    </source>
</evidence>
<dbReference type="Pfam" id="PF04055">
    <property type="entry name" value="Radical_SAM"/>
    <property type="match status" value="1"/>
</dbReference>
<dbReference type="InterPro" id="IPR058240">
    <property type="entry name" value="rSAM_sf"/>
</dbReference>
<reference evidence="17" key="1">
    <citation type="submission" date="2017-10" db="EMBL/GenBank/DDBJ databases">
        <authorList>
            <person name="Gaisin V.A."/>
            <person name="Rysina M.S."/>
            <person name="Grouzdev D.S."/>
        </authorList>
    </citation>
    <scope>NUCLEOTIDE SEQUENCE [LARGE SCALE GENOMIC DNA]</scope>
    <source>
        <strain evidence="17">V1</strain>
    </source>
</reference>
<evidence type="ECO:0000256" key="14">
    <source>
        <dbReference type="ARBA" id="ARBA00032102"/>
    </source>
</evidence>
<evidence type="ECO:0000256" key="4">
    <source>
        <dbReference type="ARBA" id="ARBA00006804"/>
    </source>
</evidence>
<evidence type="ECO:0000256" key="7">
    <source>
        <dbReference type="ARBA" id="ARBA00022691"/>
    </source>
</evidence>
<dbReference type="GO" id="GO:0032324">
    <property type="term" value="P:molybdopterin cofactor biosynthetic process"/>
    <property type="evidence" value="ECO:0007669"/>
    <property type="project" value="UniProtKB-ARBA"/>
</dbReference>
<dbReference type="AlphaFoldDB" id="A0A317T7G1"/>
<dbReference type="SUPFAM" id="SSF53146">
    <property type="entry name" value="Nitrogenase accessory factor-like"/>
    <property type="match status" value="1"/>
</dbReference>
<dbReference type="Gene3D" id="3.30.420.130">
    <property type="entry name" value="Dinitrogenase iron-molybdenum cofactor biosynthesis domain"/>
    <property type="match status" value="1"/>
</dbReference>
<dbReference type="InterPro" id="IPR006638">
    <property type="entry name" value="Elp3/MiaA/NifB-like_rSAM"/>
</dbReference>
<dbReference type="InterPro" id="IPR007197">
    <property type="entry name" value="rSAM"/>
</dbReference>
<dbReference type="GO" id="GO:0016829">
    <property type="term" value="F:lyase activity"/>
    <property type="evidence" value="ECO:0007669"/>
    <property type="project" value="UniProtKB-KW"/>
</dbReference>
<dbReference type="CDD" id="cd01335">
    <property type="entry name" value="Radical_SAM"/>
    <property type="match status" value="1"/>
</dbReference>
<dbReference type="InterPro" id="IPR013785">
    <property type="entry name" value="Aldolase_TIM"/>
</dbReference>
<evidence type="ECO:0000313" key="17">
    <source>
        <dbReference type="Proteomes" id="UP000246278"/>
    </source>
</evidence>
<keyword evidence="12" id="KW-0456">Lyase</keyword>
<comment type="cofactor">
    <cofactor evidence="1">
        <name>[4Fe-4S] cluster</name>
        <dbReference type="ChEBI" id="CHEBI:49883"/>
    </cofactor>
</comment>
<dbReference type="SFLD" id="SFLDF00281">
    <property type="entry name" value="FeMo_cofactor_biosynthesis_pro"/>
    <property type="match status" value="1"/>
</dbReference>
<proteinExistence type="inferred from homology"/>
<name>A0A317T7G1_9CHLB</name>
<dbReference type="InterPro" id="IPR000385">
    <property type="entry name" value="MoaA_NifB_PqqE_Fe-S-bd_CS"/>
</dbReference>